<dbReference type="Pfam" id="PF00335">
    <property type="entry name" value="Tetraspanin"/>
    <property type="match status" value="1"/>
</dbReference>
<dbReference type="GO" id="GO:0005886">
    <property type="term" value="C:plasma membrane"/>
    <property type="evidence" value="ECO:0007669"/>
    <property type="project" value="TreeGrafter"/>
</dbReference>
<evidence type="ECO:0000313" key="6">
    <source>
        <dbReference type="EMBL" id="OXA55899.1"/>
    </source>
</evidence>
<dbReference type="Proteomes" id="UP000198287">
    <property type="component" value="Unassembled WGS sequence"/>
</dbReference>
<dbReference type="Gene3D" id="1.10.1450.10">
    <property type="entry name" value="Tetraspanin"/>
    <property type="match status" value="1"/>
</dbReference>
<dbReference type="SUPFAM" id="SSF48652">
    <property type="entry name" value="Tetraspanin"/>
    <property type="match status" value="1"/>
</dbReference>
<dbReference type="InterPro" id="IPR018499">
    <property type="entry name" value="Tetraspanin/Peripherin"/>
</dbReference>
<name>A0A226EET8_FOLCA</name>
<dbReference type="EMBL" id="LNIX01000004">
    <property type="protein sequence ID" value="OXA55899.1"/>
    <property type="molecule type" value="Genomic_DNA"/>
</dbReference>
<keyword evidence="7" id="KW-1185">Reference proteome</keyword>
<evidence type="ECO:0000256" key="1">
    <source>
        <dbReference type="ARBA" id="ARBA00004141"/>
    </source>
</evidence>
<comment type="caution">
    <text evidence="6">The sequence shown here is derived from an EMBL/GenBank/DDBJ whole genome shotgun (WGS) entry which is preliminary data.</text>
</comment>
<evidence type="ECO:0000313" key="7">
    <source>
        <dbReference type="Proteomes" id="UP000198287"/>
    </source>
</evidence>
<evidence type="ECO:0000256" key="3">
    <source>
        <dbReference type="ARBA" id="ARBA00022989"/>
    </source>
</evidence>
<organism evidence="6 7">
    <name type="scientific">Folsomia candida</name>
    <name type="common">Springtail</name>
    <dbReference type="NCBI Taxonomy" id="158441"/>
    <lineage>
        <taxon>Eukaryota</taxon>
        <taxon>Metazoa</taxon>
        <taxon>Ecdysozoa</taxon>
        <taxon>Arthropoda</taxon>
        <taxon>Hexapoda</taxon>
        <taxon>Collembola</taxon>
        <taxon>Entomobryomorpha</taxon>
        <taxon>Isotomoidea</taxon>
        <taxon>Isotomidae</taxon>
        <taxon>Proisotominae</taxon>
        <taxon>Folsomia</taxon>
    </lineage>
</organism>
<keyword evidence="4 5" id="KW-0472">Membrane</keyword>
<keyword evidence="3 5" id="KW-1133">Transmembrane helix</keyword>
<dbReference type="OrthoDB" id="10033535at2759"/>
<feature type="transmembrane region" description="Helical" evidence="5">
    <location>
        <begin position="12"/>
        <end position="34"/>
    </location>
</feature>
<evidence type="ECO:0000256" key="5">
    <source>
        <dbReference type="SAM" id="Phobius"/>
    </source>
</evidence>
<feature type="transmembrane region" description="Helical" evidence="5">
    <location>
        <begin position="92"/>
        <end position="115"/>
    </location>
</feature>
<keyword evidence="2 5" id="KW-0812">Transmembrane</keyword>
<evidence type="ECO:0000256" key="2">
    <source>
        <dbReference type="ARBA" id="ARBA00022692"/>
    </source>
</evidence>
<proteinExistence type="predicted"/>
<protein>
    <submittedName>
        <fullName evidence="6">CD82 antigen</fullName>
    </submittedName>
</protein>
<dbReference type="PANTHER" id="PTHR19282:SF544">
    <property type="entry name" value="TETRASPANIN"/>
    <property type="match status" value="1"/>
</dbReference>
<evidence type="ECO:0000256" key="4">
    <source>
        <dbReference type="ARBA" id="ARBA00023136"/>
    </source>
</evidence>
<accession>A0A226EET8</accession>
<feature type="transmembrane region" description="Helical" evidence="5">
    <location>
        <begin position="250"/>
        <end position="272"/>
    </location>
</feature>
<dbReference type="AlphaFoldDB" id="A0A226EET8"/>
<dbReference type="InterPro" id="IPR008952">
    <property type="entry name" value="Tetraspanin_EC2_sf"/>
</dbReference>
<dbReference type="PANTHER" id="PTHR19282">
    <property type="entry name" value="TETRASPANIN"/>
    <property type="match status" value="1"/>
</dbReference>
<reference evidence="6 7" key="1">
    <citation type="submission" date="2015-12" db="EMBL/GenBank/DDBJ databases">
        <title>The genome of Folsomia candida.</title>
        <authorList>
            <person name="Faddeeva A."/>
            <person name="Derks M.F."/>
            <person name="Anvar Y."/>
            <person name="Smit S."/>
            <person name="Van Straalen N."/>
            <person name="Roelofs D."/>
        </authorList>
    </citation>
    <scope>NUCLEOTIDE SEQUENCE [LARGE SCALE GENOMIC DNA]</scope>
    <source>
        <strain evidence="6 7">VU population</strain>
        <tissue evidence="6">Whole body</tissue>
    </source>
</reference>
<comment type="subcellular location">
    <subcellularLocation>
        <location evidence="1">Membrane</location>
        <topology evidence="1">Multi-pass membrane protein</topology>
    </subcellularLocation>
</comment>
<feature type="transmembrane region" description="Helical" evidence="5">
    <location>
        <begin position="67"/>
        <end position="86"/>
    </location>
</feature>
<gene>
    <name evidence="6" type="ORF">Fcan01_09514</name>
</gene>
<sequence>MVNKSRLHKPTRLILILLNINFLIFSFVLIIFGLSETEKVSGLLTGVVDTGTATSSLLLLVPSPPTIILFLGIVTIVLTGYGLHGVDDYCHLVSYSVVISVFSLVDLGLGISAGFMEQSAGRMVGDGMMVTLKRAALNGSISATRTSSLDLATLNWARIQRDMKCCGVYGHTDWDTGAVVVSPPSVGVIPGSCFVQGGEDSSSTSIVVEEDFSNDRDKKWIYPEEHVNIFQEGCLSKVVERLGYARVERIGIILGIGKLVAGLSAGLVAYIVRDEWNKVRFV</sequence>